<dbReference type="Pfam" id="PF13411">
    <property type="entry name" value="MerR_1"/>
    <property type="match status" value="1"/>
</dbReference>
<name>A0A1F4PN28_UNCK3</name>
<accession>A0A1F4PN28</accession>
<evidence type="ECO:0000259" key="1">
    <source>
        <dbReference type="Pfam" id="PF13411"/>
    </source>
</evidence>
<evidence type="ECO:0000313" key="3">
    <source>
        <dbReference type="Proteomes" id="UP000179010"/>
    </source>
</evidence>
<organism evidence="2 3">
    <name type="scientific">candidate division Kazan bacterium RIFCSPLOWO2_01_FULL_48_13</name>
    <dbReference type="NCBI Taxonomy" id="1798539"/>
    <lineage>
        <taxon>Bacteria</taxon>
        <taxon>Bacteria division Kazan-3B-28</taxon>
    </lineage>
</organism>
<gene>
    <name evidence="2" type="ORF">A2994_00255</name>
</gene>
<dbReference type="Gene3D" id="1.10.1660.10">
    <property type="match status" value="1"/>
</dbReference>
<sequence>MLTLDKAQQMVDEATKAADVSLPDGTTYTLSELANYLKTSENRVRHWEGSYSQFLSKHRNQYNHRVFTDTDVRILERVKFLQDSGLYTKQGIVARLKSKVKDSGGVDDKEYKQKLLVALNTLATEIRSLRREVREDLQGNIKNEIGHLSMLLFPPEKPKKWWQIWGK</sequence>
<dbReference type="GO" id="GO:0003677">
    <property type="term" value="F:DNA binding"/>
    <property type="evidence" value="ECO:0007669"/>
    <property type="project" value="InterPro"/>
</dbReference>
<evidence type="ECO:0000313" key="2">
    <source>
        <dbReference type="EMBL" id="OGB85035.1"/>
    </source>
</evidence>
<dbReference type="AlphaFoldDB" id="A0A1F4PN28"/>
<reference evidence="2 3" key="1">
    <citation type="journal article" date="2016" name="Nat. Commun.">
        <title>Thousands of microbial genomes shed light on interconnected biogeochemical processes in an aquifer system.</title>
        <authorList>
            <person name="Anantharaman K."/>
            <person name="Brown C.T."/>
            <person name="Hug L.A."/>
            <person name="Sharon I."/>
            <person name="Castelle C.J."/>
            <person name="Probst A.J."/>
            <person name="Thomas B.C."/>
            <person name="Singh A."/>
            <person name="Wilkins M.J."/>
            <person name="Karaoz U."/>
            <person name="Brodie E.L."/>
            <person name="Williams K.H."/>
            <person name="Hubbard S.S."/>
            <person name="Banfield J.F."/>
        </authorList>
    </citation>
    <scope>NUCLEOTIDE SEQUENCE [LARGE SCALE GENOMIC DNA]</scope>
</reference>
<dbReference type="InterPro" id="IPR000551">
    <property type="entry name" value="MerR-type_HTH_dom"/>
</dbReference>
<dbReference type="STRING" id="1798539.A2994_00255"/>
<dbReference type="EMBL" id="METE01000011">
    <property type="protein sequence ID" value="OGB85035.1"/>
    <property type="molecule type" value="Genomic_DNA"/>
</dbReference>
<protein>
    <recommendedName>
        <fullName evidence="1">HTH merR-type domain-containing protein</fullName>
    </recommendedName>
</protein>
<comment type="caution">
    <text evidence="2">The sequence shown here is derived from an EMBL/GenBank/DDBJ whole genome shotgun (WGS) entry which is preliminary data.</text>
</comment>
<dbReference type="InterPro" id="IPR009061">
    <property type="entry name" value="DNA-bd_dom_put_sf"/>
</dbReference>
<dbReference type="Proteomes" id="UP000179010">
    <property type="component" value="Unassembled WGS sequence"/>
</dbReference>
<proteinExistence type="predicted"/>
<dbReference type="GO" id="GO:0006355">
    <property type="term" value="P:regulation of DNA-templated transcription"/>
    <property type="evidence" value="ECO:0007669"/>
    <property type="project" value="InterPro"/>
</dbReference>
<feature type="domain" description="HTH merR-type" evidence="1">
    <location>
        <begin position="28"/>
        <end position="86"/>
    </location>
</feature>
<dbReference type="SUPFAM" id="SSF46955">
    <property type="entry name" value="Putative DNA-binding domain"/>
    <property type="match status" value="1"/>
</dbReference>